<dbReference type="Proteomes" id="UP000199681">
    <property type="component" value="Unassembled WGS sequence"/>
</dbReference>
<evidence type="ECO:0000259" key="4">
    <source>
        <dbReference type="Pfam" id="PF14257"/>
    </source>
</evidence>
<sequence>MRRTWGVIAVLLTAVLLAGCTANSGSVSTDSSGSTGSSEGDVGAVAPEQDFSVDKAPYGSVVTGTTGDVNTSNRDVITTGSMSITATDPVAASESAVTITEQAGGRVDSRSENPGTDVQPASATLTLRIPSDELDRTLAELKKLGRLNFVSLNAQDVTQQSQDLDARITALTTSVDRLLALMASATSTTDLISIEDALSSRQGELESLQSQRDFLADQIDYSTVQLELVSEGTVAAGGPDNFWTGIIAGWTALVAAAGGLLIGLGVALPWLVILAIFGAIALVIVRVLARRRKAA</sequence>
<dbReference type="EMBL" id="SOFE01000010">
    <property type="protein sequence ID" value="TFB86300.1"/>
    <property type="molecule type" value="Genomic_DNA"/>
</dbReference>
<keyword evidence="2" id="KW-0812">Transmembrane</keyword>
<accession>A0A1I3DT61</accession>
<reference evidence="6 8" key="2">
    <citation type="submission" date="2019-03" db="EMBL/GenBank/DDBJ databases">
        <title>Genomics of glacier-inhabiting Cryobacterium strains.</title>
        <authorList>
            <person name="Liu Q."/>
            <person name="Xin Y.-H."/>
        </authorList>
    </citation>
    <scope>NUCLEOTIDE SEQUENCE [LARGE SCALE GENOMIC DNA]</scope>
    <source>
        <strain evidence="6 8">Hh34</strain>
    </source>
</reference>
<keyword evidence="7" id="KW-1185">Reference proteome</keyword>
<organism evidence="6 8">
    <name type="scientific">Cryobacterium levicorallinum</name>
    <dbReference type="NCBI Taxonomy" id="995038"/>
    <lineage>
        <taxon>Bacteria</taxon>
        <taxon>Bacillati</taxon>
        <taxon>Actinomycetota</taxon>
        <taxon>Actinomycetes</taxon>
        <taxon>Micrococcales</taxon>
        <taxon>Microbacteriaceae</taxon>
        <taxon>Cryobacterium</taxon>
    </lineage>
</organism>
<feature type="signal peptide" evidence="3">
    <location>
        <begin position="1"/>
        <end position="24"/>
    </location>
</feature>
<comment type="caution">
    <text evidence="6">The sequence shown here is derived from an EMBL/GenBank/DDBJ whole genome shotgun (WGS) entry which is preliminary data.</text>
</comment>
<evidence type="ECO:0000313" key="7">
    <source>
        <dbReference type="Proteomes" id="UP000199681"/>
    </source>
</evidence>
<proteinExistence type="predicted"/>
<dbReference type="AlphaFoldDB" id="A0A1I3DT61"/>
<evidence type="ECO:0000313" key="6">
    <source>
        <dbReference type="EMBL" id="TFB86300.1"/>
    </source>
</evidence>
<gene>
    <name evidence="6" type="ORF">E3O11_05325</name>
    <name evidence="5" type="ORF">SAMN05216274_12049</name>
</gene>
<feature type="chain" id="PRO_5038356639" evidence="3">
    <location>
        <begin position="25"/>
        <end position="295"/>
    </location>
</feature>
<reference evidence="5 7" key="1">
    <citation type="submission" date="2016-10" db="EMBL/GenBank/DDBJ databases">
        <authorList>
            <person name="Varghese N."/>
            <person name="Submissions S."/>
        </authorList>
    </citation>
    <scope>NUCLEOTIDE SEQUENCE [LARGE SCALE GENOMIC DNA]</scope>
    <source>
        <strain evidence="5 7">GMCC 1.11211</strain>
    </source>
</reference>
<feature type="compositionally biased region" description="Low complexity" evidence="1">
    <location>
        <begin position="24"/>
        <end position="43"/>
    </location>
</feature>
<evidence type="ECO:0000256" key="2">
    <source>
        <dbReference type="SAM" id="Phobius"/>
    </source>
</evidence>
<name>A0A1I3DT61_9MICO</name>
<keyword evidence="2" id="KW-0472">Membrane</keyword>
<dbReference type="Pfam" id="PF14257">
    <property type="entry name" value="DUF4349"/>
    <property type="match status" value="1"/>
</dbReference>
<feature type="transmembrane region" description="Helical" evidence="2">
    <location>
        <begin position="267"/>
        <end position="289"/>
    </location>
</feature>
<dbReference type="InterPro" id="IPR025645">
    <property type="entry name" value="DUF4349"/>
</dbReference>
<feature type="domain" description="DUF4349" evidence="4">
    <location>
        <begin position="74"/>
        <end position="280"/>
    </location>
</feature>
<keyword evidence="3" id="KW-0732">Signal</keyword>
<evidence type="ECO:0000313" key="5">
    <source>
        <dbReference type="EMBL" id="SFH89739.1"/>
    </source>
</evidence>
<dbReference type="PROSITE" id="PS51257">
    <property type="entry name" value="PROKAR_LIPOPROTEIN"/>
    <property type="match status" value="1"/>
</dbReference>
<dbReference type="STRING" id="995038.SAMN05216274_12049"/>
<feature type="region of interest" description="Disordered" evidence="1">
    <location>
        <begin position="24"/>
        <end position="44"/>
    </location>
</feature>
<evidence type="ECO:0000313" key="8">
    <source>
        <dbReference type="Proteomes" id="UP000297963"/>
    </source>
</evidence>
<protein>
    <submittedName>
        <fullName evidence="6">DUF4349 domain-containing protein</fullName>
    </submittedName>
</protein>
<dbReference type="Proteomes" id="UP000297963">
    <property type="component" value="Unassembled WGS sequence"/>
</dbReference>
<evidence type="ECO:0000256" key="1">
    <source>
        <dbReference type="SAM" id="MobiDB-lite"/>
    </source>
</evidence>
<feature type="region of interest" description="Disordered" evidence="1">
    <location>
        <begin position="93"/>
        <end position="119"/>
    </location>
</feature>
<evidence type="ECO:0000256" key="3">
    <source>
        <dbReference type="SAM" id="SignalP"/>
    </source>
</evidence>
<dbReference type="EMBL" id="FOPW01000020">
    <property type="protein sequence ID" value="SFH89739.1"/>
    <property type="molecule type" value="Genomic_DNA"/>
</dbReference>
<keyword evidence="2" id="KW-1133">Transmembrane helix</keyword>